<keyword evidence="1" id="KW-0472">Membrane</keyword>
<reference evidence="2" key="1">
    <citation type="journal article" date="2020" name="Nature">
        <title>Giant virus diversity and host interactions through global metagenomics.</title>
        <authorList>
            <person name="Schulz F."/>
            <person name="Roux S."/>
            <person name="Paez-Espino D."/>
            <person name="Jungbluth S."/>
            <person name="Walsh D.A."/>
            <person name="Denef V.J."/>
            <person name="McMahon K.D."/>
            <person name="Konstantinidis K.T."/>
            <person name="Eloe-Fadrosh E.A."/>
            <person name="Kyrpides N.C."/>
            <person name="Woyke T."/>
        </authorList>
    </citation>
    <scope>NUCLEOTIDE SEQUENCE</scope>
    <source>
        <strain evidence="2">GVMAG-M-3300020185-18</strain>
    </source>
</reference>
<dbReference type="EMBL" id="MN739323">
    <property type="protein sequence ID" value="QHS98785.1"/>
    <property type="molecule type" value="Genomic_DNA"/>
</dbReference>
<dbReference type="AlphaFoldDB" id="A0A6C0C265"/>
<organism evidence="2">
    <name type="scientific">viral metagenome</name>
    <dbReference type="NCBI Taxonomy" id="1070528"/>
    <lineage>
        <taxon>unclassified sequences</taxon>
        <taxon>metagenomes</taxon>
        <taxon>organismal metagenomes</taxon>
    </lineage>
</organism>
<feature type="transmembrane region" description="Helical" evidence="1">
    <location>
        <begin position="80"/>
        <end position="96"/>
    </location>
</feature>
<accession>A0A6C0C265</accession>
<protein>
    <submittedName>
        <fullName evidence="2">Uncharacterized protein</fullName>
    </submittedName>
</protein>
<evidence type="ECO:0000313" key="2">
    <source>
        <dbReference type="EMBL" id="QHS98785.1"/>
    </source>
</evidence>
<feature type="transmembrane region" description="Helical" evidence="1">
    <location>
        <begin position="54"/>
        <end position="74"/>
    </location>
</feature>
<evidence type="ECO:0000256" key="1">
    <source>
        <dbReference type="SAM" id="Phobius"/>
    </source>
</evidence>
<keyword evidence="1" id="KW-0812">Transmembrane</keyword>
<proteinExistence type="predicted"/>
<name>A0A6C0C265_9ZZZZ</name>
<sequence length="104" mass="12332">MKKNVYFLFGILISILYLYICFGCEIECNNEPKIKINIEPIIINSKLYIYGKHIHHWFVGLTSLCILLVLHLYIDYALMYFLQSFSIVLILHGLLYQDCFDFDN</sequence>
<feature type="transmembrane region" description="Helical" evidence="1">
    <location>
        <begin position="6"/>
        <end position="26"/>
    </location>
</feature>
<keyword evidence="1" id="KW-1133">Transmembrane helix</keyword>